<proteinExistence type="predicted"/>
<reference evidence="1" key="1">
    <citation type="submission" date="2020-08" db="EMBL/GenBank/DDBJ databases">
        <title>Genome sequencing and assembly of the red palm weevil Rhynchophorus ferrugineus.</title>
        <authorList>
            <person name="Dias G.B."/>
            <person name="Bergman C.M."/>
            <person name="Manee M."/>
        </authorList>
    </citation>
    <scope>NUCLEOTIDE SEQUENCE</scope>
    <source>
        <strain evidence="1">AA-2017</strain>
        <tissue evidence="1">Whole larva</tissue>
    </source>
</reference>
<sequence length="67" mass="7479">MKYLTCGLHKKIFRLVLENPFEVPSSPGTTPVRSYADPRRRSTVCGNSVVRLNITFPKTSRKAAGVE</sequence>
<accession>A0A834ICW8</accession>
<organism evidence="1 2">
    <name type="scientific">Rhynchophorus ferrugineus</name>
    <name type="common">Red palm weevil</name>
    <name type="synonym">Curculio ferrugineus</name>
    <dbReference type="NCBI Taxonomy" id="354439"/>
    <lineage>
        <taxon>Eukaryota</taxon>
        <taxon>Metazoa</taxon>
        <taxon>Ecdysozoa</taxon>
        <taxon>Arthropoda</taxon>
        <taxon>Hexapoda</taxon>
        <taxon>Insecta</taxon>
        <taxon>Pterygota</taxon>
        <taxon>Neoptera</taxon>
        <taxon>Endopterygota</taxon>
        <taxon>Coleoptera</taxon>
        <taxon>Polyphaga</taxon>
        <taxon>Cucujiformia</taxon>
        <taxon>Curculionidae</taxon>
        <taxon>Dryophthorinae</taxon>
        <taxon>Rhynchophorus</taxon>
    </lineage>
</organism>
<protein>
    <submittedName>
        <fullName evidence="1">Uncharacterized protein</fullName>
    </submittedName>
</protein>
<dbReference type="Proteomes" id="UP000625711">
    <property type="component" value="Unassembled WGS sequence"/>
</dbReference>
<evidence type="ECO:0000313" key="1">
    <source>
        <dbReference type="EMBL" id="KAF7276756.1"/>
    </source>
</evidence>
<gene>
    <name evidence="1" type="ORF">GWI33_009853</name>
</gene>
<dbReference type="AlphaFoldDB" id="A0A834ICW8"/>
<comment type="caution">
    <text evidence="1">The sequence shown here is derived from an EMBL/GenBank/DDBJ whole genome shotgun (WGS) entry which is preliminary data.</text>
</comment>
<dbReference type="EMBL" id="JAACXV010005640">
    <property type="protein sequence ID" value="KAF7276756.1"/>
    <property type="molecule type" value="Genomic_DNA"/>
</dbReference>
<name>A0A834ICW8_RHYFE</name>
<keyword evidence="2" id="KW-1185">Reference proteome</keyword>
<evidence type="ECO:0000313" key="2">
    <source>
        <dbReference type="Proteomes" id="UP000625711"/>
    </source>
</evidence>